<feature type="domain" description="DUF6533" evidence="3">
    <location>
        <begin position="16"/>
        <end position="61"/>
    </location>
</feature>
<dbReference type="AlphaFoldDB" id="A0A0D0DI09"/>
<feature type="transmembrane region" description="Helical" evidence="2">
    <location>
        <begin position="137"/>
        <end position="158"/>
    </location>
</feature>
<keyword evidence="2" id="KW-0472">Membrane</keyword>
<evidence type="ECO:0000313" key="4">
    <source>
        <dbReference type="EMBL" id="KIK81154.1"/>
    </source>
</evidence>
<gene>
    <name evidence="4" type="ORF">PAXRUDRAFT_15394</name>
</gene>
<reference evidence="4 5" key="1">
    <citation type="submission" date="2014-04" db="EMBL/GenBank/DDBJ databases">
        <authorList>
            <consortium name="DOE Joint Genome Institute"/>
            <person name="Kuo A."/>
            <person name="Kohler A."/>
            <person name="Jargeat P."/>
            <person name="Nagy L.G."/>
            <person name="Floudas D."/>
            <person name="Copeland A."/>
            <person name="Barry K.W."/>
            <person name="Cichocki N."/>
            <person name="Veneault-Fourrey C."/>
            <person name="LaButti K."/>
            <person name="Lindquist E.A."/>
            <person name="Lipzen A."/>
            <person name="Lundell T."/>
            <person name="Morin E."/>
            <person name="Murat C."/>
            <person name="Sun H."/>
            <person name="Tunlid A."/>
            <person name="Henrissat B."/>
            <person name="Grigoriev I.V."/>
            <person name="Hibbett D.S."/>
            <person name="Martin F."/>
            <person name="Nordberg H.P."/>
            <person name="Cantor M.N."/>
            <person name="Hua S.X."/>
        </authorList>
    </citation>
    <scope>NUCLEOTIDE SEQUENCE [LARGE SCALE GENOMIC DNA]</scope>
    <source>
        <strain evidence="4 5">Ve08.2h10</strain>
    </source>
</reference>
<keyword evidence="2" id="KW-0812">Transmembrane</keyword>
<organism evidence="4 5">
    <name type="scientific">Paxillus rubicundulus Ve08.2h10</name>
    <dbReference type="NCBI Taxonomy" id="930991"/>
    <lineage>
        <taxon>Eukaryota</taxon>
        <taxon>Fungi</taxon>
        <taxon>Dikarya</taxon>
        <taxon>Basidiomycota</taxon>
        <taxon>Agaricomycotina</taxon>
        <taxon>Agaricomycetes</taxon>
        <taxon>Agaricomycetidae</taxon>
        <taxon>Boletales</taxon>
        <taxon>Paxilineae</taxon>
        <taxon>Paxillaceae</taxon>
        <taxon>Paxillus</taxon>
    </lineage>
</organism>
<feature type="region of interest" description="Disordered" evidence="1">
    <location>
        <begin position="296"/>
        <end position="319"/>
    </location>
</feature>
<dbReference type="Pfam" id="PF20151">
    <property type="entry name" value="DUF6533"/>
    <property type="match status" value="1"/>
</dbReference>
<dbReference type="EMBL" id="KN825855">
    <property type="protein sequence ID" value="KIK81154.1"/>
    <property type="molecule type" value="Genomic_DNA"/>
</dbReference>
<name>A0A0D0DI09_9AGAM</name>
<accession>A0A0D0DI09</accession>
<proteinExistence type="predicted"/>
<sequence>MPSLNTVLDGLQLRGYISVASVVAVFYDYVLTFSREVDLIWGRSWSMMSTLFIAARYLGLVLTTCHGLSAAVSVLAMSQPVSHSTFTKSLWLFGLTNRCVAVTQFLAWGGSVYLFLTQAIMIIRITVMFDCPKRMAYILSFLYSLVVIDSLITEFLWIGPHSDFIVSTVSLAGDTICTAKSGRGNVFPVYGGIPEAIFDLLILALSLYRFAVHSIETRRILGRTKVNVYMRLLLEHSVLYFVLIIINKGLGVWIHLSSSMLYVALASLYCATVPFMLFPRLVLSFKGHRSESGGLSVGSDIQRSHSRSHSHSASSGSPSCEEYRFIDIISPGRLPQGSKKGGPEIV</sequence>
<dbReference type="HOGENOM" id="CLU_035509_15_1_1"/>
<evidence type="ECO:0000259" key="3">
    <source>
        <dbReference type="Pfam" id="PF20151"/>
    </source>
</evidence>
<reference evidence="5" key="2">
    <citation type="submission" date="2015-01" db="EMBL/GenBank/DDBJ databases">
        <title>Evolutionary Origins and Diversification of the Mycorrhizal Mutualists.</title>
        <authorList>
            <consortium name="DOE Joint Genome Institute"/>
            <consortium name="Mycorrhizal Genomics Consortium"/>
            <person name="Kohler A."/>
            <person name="Kuo A."/>
            <person name="Nagy L.G."/>
            <person name="Floudas D."/>
            <person name="Copeland A."/>
            <person name="Barry K.W."/>
            <person name="Cichocki N."/>
            <person name="Veneault-Fourrey C."/>
            <person name="LaButti K."/>
            <person name="Lindquist E.A."/>
            <person name="Lipzen A."/>
            <person name="Lundell T."/>
            <person name="Morin E."/>
            <person name="Murat C."/>
            <person name="Riley R."/>
            <person name="Ohm R."/>
            <person name="Sun H."/>
            <person name="Tunlid A."/>
            <person name="Henrissat B."/>
            <person name="Grigoriev I.V."/>
            <person name="Hibbett D.S."/>
            <person name="Martin F."/>
        </authorList>
    </citation>
    <scope>NUCLEOTIDE SEQUENCE [LARGE SCALE GENOMIC DNA]</scope>
    <source>
        <strain evidence="5">Ve08.2h10</strain>
    </source>
</reference>
<feature type="transmembrane region" description="Helical" evidence="2">
    <location>
        <begin position="90"/>
        <end position="116"/>
    </location>
</feature>
<evidence type="ECO:0000256" key="1">
    <source>
        <dbReference type="SAM" id="MobiDB-lite"/>
    </source>
</evidence>
<dbReference type="InterPro" id="IPR045340">
    <property type="entry name" value="DUF6533"/>
</dbReference>
<keyword evidence="2" id="KW-1133">Transmembrane helix</keyword>
<feature type="transmembrane region" description="Helical" evidence="2">
    <location>
        <begin position="15"/>
        <end position="33"/>
    </location>
</feature>
<evidence type="ECO:0000313" key="5">
    <source>
        <dbReference type="Proteomes" id="UP000054538"/>
    </source>
</evidence>
<dbReference type="InParanoid" id="A0A0D0DI09"/>
<feature type="transmembrane region" description="Helical" evidence="2">
    <location>
        <begin position="54"/>
        <end position="78"/>
    </location>
</feature>
<feature type="transmembrane region" description="Helical" evidence="2">
    <location>
        <begin position="232"/>
        <end position="254"/>
    </location>
</feature>
<feature type="transmembrane region" description="Helical" evidence="2">
    <location>
        <begin position="189"/>
        <end position="211"/>
    </location>
</feature>
<keyword evidence="5" id="KW-1185">Reference proteome</keyword>
<dbReference type="OrthoDB" id="2671574at2759"/>
<protein>
    <recommendedName>
        <fullName evidence="3">DUF6533 domain-containing protein</fullName>
    </recommendedName>
</protein>
<evidence type="ECO:0000256" key="2">
    <source>
        <dbReference type="SAM" id="Phobius"/>
    </source>
</evidence>
<dbReference type="Proteomes" id="UP000054538">
    <property type="component" value="Unassembled WGS sequence"/>
</dbReference>
<feature type="transmembrane region" description="Helical" evidence="2">
    <location>
        <begin position="260"/>
        <end position="283"/>
    </location>
</feature>